<evidence type="ECO:0000313" key="4">
    <source>
        <dbReference type="Proteomes" id="UP001152797"/>
    </source>
</evidence>
<feature type="transmembrane region" description="Helical" evidence="1">
    <location>
        <begin position="35"/>
        <end position="58"/>
    </location>
</feature>
<reference evidence="3" key="2">
    <citation type="submission" date="2024-04" db="EMBL/GenBank/DDBJ databases">
        <authorList>
            <person name="Chen Y."/>
            <person name="Shah S."/>
            <person name="Dougan E. K."/>
            <person name="Thang M."/>
            <person name="Chan C."/>
        </authorList>
    </citation>
    <scope>NUCLEOTIDE SEQUENCE [LARGE SCALE GENOMIC DNA]</scope>
</reference>
<comment type="caution">
    <text evidence="2">The sequence shown here is derived from an EMBL/GenBank/DDBJ whole genome shotgun (WGS) entry which is preliminary data.</text>
</comment>
<dbReference type="GO" id="GO:0005737">
    <property type="term" value="C:cytoplasm"/>
    <property type="evidence" value="ECO:0007669"/>
    <property type="project" value="TreeGrafter"/>
</dbReference>
<dbReference type="SUPFAM" id="SSF82866">
    <property type="entry name" value="Multidrug efflux transporter AcrB transmembrane domain"/>
    <property type="match status" value="1"/>
</dbReference>
<keyword evidence="1" id="KW-1133">Transmembrane helix</keyword>
<sequence>MLMVTVVFLLQNFHDLDEGYYHADGQRRGDKLQHALIVLTPSILGGAITTIAACAFLLPCRMILFRKLGWTLMLNAAISIIYTFSFLAPLLLIAGPMGTCCATGRDSRSVVPEVFWLEMDGKLGVVPNAFTSLALDQGQEMCQTTGSIHCVVKIKHPFFDFAKGKDLEPTLVLKRSSENSRELCFVYGNATDNSYSHG</sequence>
<gene>
    <name evidence="2" type="ORF">C1SCF055_LOCUS41867</name>
</gene>
<dbReference type="OrthoDB" id="448377at2759"/>
<feature type="transmembrane region" description="Helical" evidence="1">
    <location>
        <begin position="70"/>
        <end position="92"/>
    </location>
</feature>
<keyword evidence="1" id="KW-0472">Membrane</keyword>
<organism evidence="2">
    <name type="scientific">Cladocopium goreaui</name>
    <dbReference type="NCBI Taxonomy" id="2562237"/>
    <lineage>
        <taxon>Eukaryota</taxon>
        <taxon>Sar</taxon>
        <taxon>Alveolata</taxon>
        <taxon>Dinophyceae</taxon>
        <taxon>Suessiales</taxon>
        <taxon>Symbiodiniaceae</taxon>
        <taxon>Cladocopium</taxon>
    </lineage>
</organism>
<name>A0A9P1DX20_9DINO</name>
<evidence type="ECO:0000256" key="1">
    <source>
        <dbReference type="SAM" id="Phobius"/>
    </source>
</evidence>
<accession>A0A9P1DX20</accession>
<dbReference type="EMBL" id="CAMXCT020006623">
    <property type="protein sequence ID" value="CAL1170580.1"/>
    <property type="molecule type" value="Genomic_DNA"/>
</dbReference>
<dbReference type="Proteomes" id="UP001152797">
    <property type="component" value="Unassembled WGS sequence"/>
</dbReference>
<reference evidence="2" key="1">
    <citation type="submission" date="2022-10" db="EMBL/GenBank/DDBJ databases">
        <authorList>
            <person name="Chen Y."/>
            <person name="Dougan E. K."/>
            <person name="Chan C."/>
            <person name="Rhodes N."/>
            <person name="Thang M."/>
        </authorList>
    </citation>
    <scope>NUCLEOTIDE SEQUENCE</scope>
</reference>
<keyword evidence="1" id="KW-0812">Transmembrane</keyword>
<dbReference type="AlphaFoldDB" id="A0A9P1DX20"/>
<dbReference type="PANTHER" id="PTHR46687">
    <property type="entry name" value="PROTEIN DISPATCHED HOMOLOG 3"/>
    <property type="match status" value="1"/>
</dbReference>
<dbReference type="EMBL" id="CAMXCT010006623">
    <property type="protein sequence ID" value="CAI4017205.1"/>
    <property type="molecule type" value="Genomic_DNA"/>
</dbReference>
<dbReference type="PANTHER" id="PTHR46687:SF1">
    <property type="entry name" value="PROTEIN DISPATCHED HOMOLOG 3"/>
    <property type="match status" value="1"/>
</dbReference>
<proteinExistence type="predicted"/>
<dbReference type="InterPro" id="IPR042480">
    <property type="entry name" value="DISP3"/>
</dbReference>
<evidence type="ECO:0000313" key="3">
    <source>
        <dbReference type="EMBL" id="CAL1170580.1"/>
    </source>
</evidence>
<dbReference type="EMBL" id="CAMXCT030006623">
    <property type="protein sequence ID" value="CAL4804517.1"/>
    <property type="molecule type" value="Genomic_DNA"/>
</dbReference>
<protein>
    <submittedName>
        <fullName evidence="2">Uncharacterized protein</fullName>
    </submittedName>
</protein>
<evidence type="ECO:0000313" key="2">
    <source>
        <dbReference type="EMBL" id="CAI4017205.1"/>
    </source>
</evidence>
<keyword evidence="4" id="KW-1185">Reference proteome</keyword>